<dbReference type="SMART" id="SM00411">
    <property type="entry name" value="BHL"/>
    <property type="match status" value="1"/>
</dbReference>
<evidence type="ECO:0000256" key="3">
    <source>
        <dbReference type="RuleBase" id="RU003939"/>
    </source>
</evidence>
<dbReference type="RefSeq" id="WP_027047987.1">
    <property type="nucleotide sequence ID" value="NZ_CP025257.1"/>
</dbReference>
<reference evidence="4 5" key="1">
    <citation type="submission" date="2017-12" db="EMBL/GenBank/DDBJ databases">
        <title>Mesoplasma syrphidae YJS, Complete Genome.</title>
        <authorList>
            <person name="Knight T.F."/>
            <person name="Citino T."/>
            <person name="Rubinstein R."/>
            <person name="Neuschaefer Z."/>
        </authorList>
    </citation>
    <scope>NUCLEOTIDE SEQUENCE [LARGE SCALE GENOMIC DNA]</scope>
    <source>
        <strain evidence="4 5">YJS</strain>
    </source>
</reference>
<dbReference type="EMBL" id="CP025257">
    <property type="protein sequence ID" value="AUF83664.1"/>
    <property type="molecule type" value="Genomic_DNA"/>
</dbReference>
<dbReference type="Proteomes" id="UP000233419">
    <property type="component" value="Chromosome"/>
</dbReference>
<protein>
    <submittedName>
        <fullName evidence="4">HU family DNA-binding protein</fullName>
    </submittedName>
</protein>
<keyword evidence="1" id="KW-0226">DNA condensation</keyword>
<dbReference type="GO" id="GO:0005829">
    <property type="term" value="C:cytosol"/>
    <property type="evidence" value="ECO:0007669"/>
    <property type="project" value="TreeGrafter"/>
</dbReference>
<sequence>MTKKELIEEILTNEDISKTQCEDIVNTIFEKIGNELASGKEVSIAGFGKFGISERSSREGVNPSTGEKITIKASKSAKFKPAKQLKESLNK</sequence>
<dbReference type="InterPro" id="IPR020816">
    <property type="entry name" value="Histone-like_DNA-bd_CS"/>
</dbReference>
<gene>
    <name evidence="4" type="ORF">CXP39_02545</name>
</gene>
<dbReference type="GO" id="GO:0030527">
    <property type="term" value="F:structural constituent of chromatin"/>
    <property type="evidence" value="ECO:0007669"/>
    <property type="project" value="InterPro"/>
</dbReference>
<evidence type="ECO:0000256" key="1">
    <source>
        <dbReference type="ARBA" id="ARBA00023067"/>
    </source>
</evidence>
<dbReference type="SUPFAM" id="SSF47729">
    <property type="entry name" value="IHF-like DNA-binding proteins"/>
    <property type="match status" value="1"/>
</dbReference>
<dbReference type="InterPro" id="IPR000119">
    <property type="entry name" value="Hist_DNA-bd"/>
</dbReference>
<dbReference type="GO" id="GO:0003677">
    <property type="term" value="F:DNA binding"/>
    <property type="evidence" value="ECO:0007669"/>
    <property type="project" value="UniProtKB-KW"/>
</dbReference>
<dbReference type="InterPro" id="IPR010992">
    <property type="entry name" value="IHF-like_DNA-bd_dom_sf"/>
</dbReference>
<accession>A0A2K9CDD9</accession>
<dbReference type="Pfam" id="PF00216">
    <property type="entry name" value="Bac_DNA_binding"/>
    <property type="match status" value="1"/>
</dbReference>
<evidence type="ECO:0000256" key="2">
    <source>
        <dbReference type="ARBA" id="ARBA00023125"/>
    </source>
</evidence>
<dbReference type="CDD" id="cd13831">
    <property type="entry name" value="HU"/>
    <property type="match status" value="1"/>
</dbReference>
<dbReference type="Gene3D" id="4.10.520.10">
    <property type="entry name" value="IHF-like DNA-binding proteins"/>
    <property type="match status" value="1"/>
</dbReference>
<proteinExistence type="inferred from homology"/>
<dbReference type="GO" id="GO:0030261">
    <property type="term" value="P:chromosome condensation"/>
    <property type="evidence" value="ECO:0007669"/>
    <property type="project" value="UniProtKB-KW"/>
</dbReference>
<dbReference type="AlphaFoldDB" id="A0A2K9CDD9"/>
<evidence type="ECO:0000313" key="4">
    <source>
        <dbReference type="EMBL" id="AUF83664.1"/>
    </source>
</evidence>
<organism evidence="4 5">
    <name type="scientific">Mesoplasma syrphidae</name>
    <dbReference type="NCBI Taxonomy" id="225999"/>
    <lineage>
        <taxon>Bacteria</taxon>
        <taxon>Bacillati</taxon>
        <taxon>Mycoplasmatota</taxon>
        <taxon>Mollicutes</taxon>
        <taxon>Entomoplasmatales</taxon>
        <taxon>Entomoplasmataceae</taxon>
        <taxon>Mesoplasma</taxon>
    </lineage>
</organism>
<keyword evidence="2 4" id="KW-0238">DNA-binding</keyword>
<dbReference type="PANTHER" id="PTHR33175:SF3">
    <property type="entry name" value="DNA-BINDING PROTEIN HU-BETA"/>
    <property type="match status" value="1"/>
</dbReference>
<dbReference type="PANTHER" id="PTHR33175">
    <property type="entry name" value="DNA-BINDING PROTEIN HU"/>
    <property type="match status" value="1"/>
</dbReference>
<dbReference type="PRINTS" id="PR01727">
    <property type="entry name" value="DNABINDINGHU"/>
</dbReference>
<dbReference type="KEGG" id="msyr:CXP39_02545"/>
<dbReference type="OrthoDB" id="9799835at2"/>
<dbReference type="PROSITE" id="PS00045">
    <property type="entry name" value="HISTONE_LIKE"/>
    <property type="match status" value="1"/>
</dbReference>
<name>A0A2K9CDD9_9MOLU</name>
<evidence type="ECO:0000313" key="5">
    <source>
        <dbReference type="Proteomes" id="UP000233419"/>
    </source>
</evidence>
<comment type="similarity">
    <text evidence="3">Belongs to the bacterial histone-like protein family.</text>
</comment>
<keyword evidence="5" id="KW-1185">Reference proteome</keyword>